<dbReference type="AlphaFoldDB" id="A0A382WL96"/>
<accession>A0A382WL96</accession>
<name>A0A382WL96_9ZZZZ</name>
<dbReference type="EMBL" id="UINC01160449">
    <property type="protein sequence ID" value="SVD59105.1"/>
    <property type="molecule type" value="Genomic_DNA"/>
</dbReference>
<reference evidence="1" key="1">
    <citation type="submission" date="2018-05" db="EMBL/GenBank/DDBJ databases">
        <authorList>
            <person name="Lanie J.A."/>
            <person name="Ng W.-L."/>
            <person name="Kazmierczak K.M."/>
            <person name="Andrzejewski T.M."/>
            <person name="Davidsen T.M."/>
            <person name="Wayne K.J."/>
            <person name="Tettelin H."/>
            <person name="Glass J.I."/>
            <person name="Rusch D."/>
            <person name="Podicherti R."/>
            <person name="Tsui H.-C.T."/>
            <person name="Winkler M.E."/>
        </authorList>
    </citation>
    <scope>NUCLEOTIDE SEQUENCE</scope>
</reference>
<sequence>SMRLQIKFKKAGTKWLISSYAKLEVN</sequence>
<evidence type="ECO:0000313" key="1">
    <source>
        <dbReference type="EMBL" id="SVD59105.1"/>
    </source>
</evidence>
<proteinExistence type="predicted"/>
<protein>
    <submittedName>
        <fullName evidence="1">Uncharacterized protein</fullName>
    </submittedName>
</protein>
<gene>
    <name evidence="1" type="ORF">METZ01_LOCUS411959</name>
</gene>
<feature type="non-terminal residue" evidence="1">
    <location>
        <position position="1"/>
    </location>
</feature>
<organism evidence="1">
    <name type="scientific">marine metagenome</name>
    <dbReference type="NCBI Taxonomy" id="408172"/>
    <lineage>
        <taxon>unclassified sequences</taxon>
        <taxon>metagenomes</taxon>
        <taxon>ecological metagenomes</taxon>
    </lineage>
</organism>